<dbReference type="Proteomes" id="UP000649753">
    <property type="component" value="Unassembled WGS sequence"/>
</dbReference>
<reference evidence="5" key="1">
    <citation type="submission" date="2020-10" db="EMBL/GenBank/DDBJ databases">
        <title>Sequencing the genomes of 1000 actinobacteria strains.</title>
        <authorList>
            <person name="Klenk H.-P."/>
        </authorList>
    </citation>
    <scope>NUCLEOTIDE SEQUENCE</scope>
    <source>
        <strain evidence="5">DSM 46832</strain>
    </source>
</reference>
<comment type="caution">
    <text evidence="5">The sequence shown here is derived from an EMBL/GenBank/DDBJ whole genome shotgun (WGS) entry which is preliminary data.</text>
</comment>
<protein>
    <recommendedName>
        <fullName evidence="7">GerMN domain-containing protein</fullName>
    </recommendedName>
</protein>
<organism evidence="5 6">
    <name type="scientific">Plantactinospora soyae</name>
    <dbReference type="NCBI Taxonomy" id="1544732"/>
    <lineage>
        <taxon>Bacteria</taxon>
        <taxon>Bacillati</taxon>
        <taxon>Actinomycetota</taxon>
        <taxon>Actinomycetes</taxon>
        <taxon>Micromonosporales</taxon>
        <taxon>Micromonosporaceae</taxon>
        <taxon>Plantactinospora</taxon>
    </lineage>
</organism>
<feature type="chain" id="PRO_5039644206" description="GerMN domain-containing protein" evidence="2">
    <location>
        <begin position="22"/>
        <end position="604"/>
    </location>
</feature>
<gene>
    <name evidence="5" type="ORF">H4W31_002961</name>
</gene>
<evidence type="ECO:0008006" key="7">
    <source>
        <dbReference type="Google" id="ProtNLM"/>
    </source>
</evidence>
<feature type="signal peptide" evidence="2">
    <location>
        <begin position="1"/>
        <end position="21"/>
    </location>
</feature>
<dbReference type="AlphaFoldDB" id="A0A927M361"/>
<feature type="domain" description="GerMN" evidence="3">
    <location>
        <begin position="189"/>
        <end position="288"/>
    </location>
</feature>
<sequence>MRRFPAAMLAASVLLASALGACGIPDETDVRIHGRGPVADTAPADGPGAAPPPVRTASGLNPEQFARNFLTAAAGEPGEARKRINDYIVVEKQFQKAGNESVNVVRMLFAAPRIIENTDGTSEVQIEVQQVGVLRADGSMDEPERTEKVYKFMIGPAPAGSADGLWVLGPPPALLMDVEALGNYYEEHTIYFWNLDGDALVPDLRYLPRAVPMERRATQVLGWLVGGPSDWLENGVDRLPDGTGVVGNVPAPKEGGRLEVNLSVKAGELETDADLKKLFKQIIWSLQTNPLLGDELELKIQNQSKMTQVAADYLRDNLIYQISGPPARYGVLAGSLYPLVGSGEGQPLPVPISAEANRDIVSAGLSRNGDQISAALVTKNGKSLRLRVGAGLGVVDTFMTDSASYTSMGRPVWLKDSLDDGPTGLVVADGRLWEFGDDDAALKQVSLAGVSGEVTGVGASLDGRRIALIAGGQLYVAVVRPVDGTLTVDPARPIATSLKALSAVDWFGEHSLAVAGLQADGRAAIVRLSVDGAGESPQVTGVGSPITELAAYPYDLGRPASAPLVYESNQVAYAGTRITRNEVSFGPGTPPPGTAAPTAPFYLY</sequence>
<keyword evidence="2" id="KW-0732">Signal</keyword>
<evidence type="ECO:0000256" key="2">
    <source>
        <dbReference type="SAM" id="SignalP"/>
    </source>
</evidence>
<evidence type="ECO:0000259" key="4">
    <source>
        <dbReference type="Pfam" id="PF10647"/>
    </source>
</evidence>
<feature type="compositionally biased region" description="Low complexity" evidence="1">
    <location>
        <begin position="36"/>
        <end position="48"/>
    </location>
</feature>
<keyword evidence="6" id="KW-1185">Reference proteome</keyword>
<accession>A0A927M361</accession>
<dbReference type="RefSeq" id="WP_192767185.1">
    <property type="nucleotide sequence ID" value="NZ_JADBEB010000001.1"/>
</dbReference>
<evidence type="ECO:0000259" key="3">
    <source>
        <dbReference type="Pfam" id="PF10646"/>
    </source>
</evidence>
<dbReference type="EMBL" id="JADBEB010000001">
    <property type="protein sequence ID" value="MBE1487323.1"/>
    <property type="molecule type" value="Genomic_DNA"/>
</dbReference>
<proteinExistence type="predicted"/>
<evidence type="ECO:0000313" key="6">
    <source>
        <dbReference type="Proteomes" id="UP000649753"/>
    </source>
</evidence>
<dbReference type="Pfam" id="PF10647">
    <property type="entry name" value="Gmad1"/>
    <property type="match status" value="1"/>
</dbReference>
<dbReference type="InterPro" id="IPR019606">
    <property type="entry name" value="GerMN"/>
</dbReference>
<dbReference type="Pfam" id="PF10646">
    <property type="entry name" value="Germane"/>
    <property type="match status" value="1"/>
</dbReference>
<feature type="region of interest" description="Disordered" evidence="1">
    <location>
        <begin position="30"/>
        <end position="55"/>
    </location>
</feature>
<feature type="domain" description="Lipoprotein LpqB C-terminal" evidence="4">
    <location>
        <begin position="345"/>
        <end position="536"/>
    </location>
</feature>
<evidence type="ECO:0000313" key="5">
    <source>
        <dbReference type="EMBL" id="MBE1487323.1"/>
    </source>
</evidence>
<name>A0A927M361_9ACTN</name>
<dbReference type="PROSITE" id="PS51257">
    <property type="entry name" value="PROKAR_LIPOPROTEIN"/>
    <property type="match status" value="1"/>
</dbReference>
<dbReference type="InterPro" id="IPR018910">
    <property type="entry name" value="LpqB_C"/>
</dbReference>
<evidence type="ECO:0000256" key="1">
    <source>
        <dbReference type="SAM" id="MobiDB-lite"/>
    </source>
</evidence>